<protein>
    <recommendedName>
        <fullName evidence="2">LysM domain-containing protein</fullName>
    </recommendedName>
</protein>
<dbReference type="PANTHER" id="PTHR21666">
    <property type="entry name" value="PEPTIDASE-RELATED"/>
    <property type="match status" value="1"/>
</dbReference>
<keyword evidence="1" id="KW-0472">Membrane</keyword>
<dbReference type="Gene3D" id="2.70.70.10">
    <property type="entry name" value="Glucose Permease (Domain IIA)"/>
    <property type="match status" value="1"/>
</dbReference>
<keyword evidence="1" id="KW-0812">Transmembrane</keyword>
<feature type="domain" description="LysM" evidence="2">
    <location>
        <begin position="166"/>
        <end position="214"/>
    </location>
</feature>
<dbReference type="InterPro" id="IPR016047">
    <property type="entry name" value="M23ase_b-sheet_dom"/>
</dbReference>
<dbReference type="InterPro" id="IPR018392">
    <property type="entry name" value="LysM"/>
</dbReference>
<sequence>MLEKIKKEGELIRAFLELQGKFWSEVVGWFLGWMGSGKSDVAKLMYRQRGRFSQSFVNASFGILAFLALTTAAKVEDMIAMRQSDASRGSNYLILASEGTGGAETMISDLPKGETTEYRVQEGDTVSSIAQKFGVSIDTIVWENNLKSVDSIKPGQILKVLPVTGLRYKVVRGETVYSVAKKLQVDPQNIIDYPFNTFSNDETFALAAGQELIVPDGVKPKEVVIDTSRYIARTVAPIPGVVGEGNFIWPTTGHISQRSSWYHRAVDIANKDGPDVVAAQGGTVITAGWSGGGYGNFVIIDHGNGYQTLYAHMVTGSLGVKAGDKVSQGQRLGRMGSTGRSTGTHLHFEIKTASGNLDPLQVLK</sequence>
<dbReference type="PROSITE" id="PS51782">
    <property type="entry name" value="LYSM"/>
    <property type="match status" value="2"/>
</dbReference>
<dbReference type="SUPFAM" id="SSF51261">
    <property type="entry name" value="Duplicated hybrid motif"/>
    <property type="match status" value="1"/>
</dbReference>
<dbReference type="EMBL" id="MGDJ01000021">
    <property type="protein sequence ID" value="OGL52889.1"/>
    <property type="molecule type" value="Genomic_DNA"/>
</dbReference>
<organism evidence="3 4">
    <name type="scientific">Candidatus Shapirobacteria bacterium RBG_13_44_7</name>
    <dbReference type="NCBI Taxonomy" id="1802149"/>
    <lineage>
        <taxon>Bacteria</taxon>
        <taxon>Candidatus Shapironibacteriota</taxon>
    </lineage>
</organism>
<name>A0A1F7SGJ5_9BACT</name>
<dbReference type="InterPro" id="IPR011055">
    <property type="entry name" value="Dup_hybrid_motif"/>
</dbReference>
<comment type="caution">
    <text evidence="3">The sequence shown here is derived from an EMBL/GenBank/DDBJ whole genome shotgun (WGS) entry which is preliminary data.</text>
</comment>
<dbReference type="AlphaFoldDB" id="A0A1F7SGJ5"/>
<evidence type="ECO:0000259" key="2">
    <source>
        <dbReference type="PROSITE" id="PS51782"/>
    </source>
</evidence>
<dbReference type="SMART" id="SM00257">
    <property type="entry name" value="LysM"/>
    <property type="match status" value="2"/>
</dbReference>
<gene>
    <name evidence="3" type="ORF">A3K55_02100</name>
</gene>
<dbReference type="InterPro" id="IPR036779">
    <property type="entry name" value="LysM_dom_sf"/>
</dbReference>
<evidence type="ECO:0000313" key="3">
    <source>
        <dbReference type="EMBL" id="OGL52889.1"/>
    </source>
</evidence>
<feature type="domain" description="LysM" evidence="2">
    <location>
        <begin position="116"/>
        <end position="160"/>
    </location>
</feature>
<dbReference type="GO" id="GO:0004222">
    <property type="term" value="F:metalloendopeptidase activity"/>
    <property type="evidence" value="ECO:0007669"/>
    <property type="project" value="TreeGrafter"/>
</dbReference>
<dbReference type="PANTHER" id="PTHR21666:SF270">
    <property type="entry name" value="MUREIN HYDROLASE ACTIVATOR ENVC"/>
    <property type="match status" value="1"/>
</dbReference>
<dbReference type="Proteomes" id="UP000185874">
    <property type="component" value="Unassembled WGS sequence"/>
</dbReference>
<accession>A0A1F7SGJ5</accession>
<feature type="transmembrane region" description="Helical" evidence="1">
    <location>
        <begin position="55"/>
        <end position="73"/>
    </location>
</feature>
<dbReference type="InterPro" id="IPR050570">
    <property type="entry name" value="Cell_wall_metabolism_enzyme"/>
</dbReference>
<dbReference type="Gene3D" id="3.10.350.10">
    <property type="entry name" value="LysM domain"/>
    <property type="match status" value="2"/>
</dbReference>
<dbReference type="Pfam" id="PF01551">
    <property type="entry name" value="Peptidase_M23"/>
    <property type="match status" value="1"/>
</dbReference>
<evidence type="ECO:0000256" key="1">
    <source>
        <dbReference type="SAM" id="Phobius"/>
    </source>
</evidence>
<dbReference type="Pfam" id="PF01476">
    <property type="entry name" value="LysM"/>
    <property type="match status" value="2"/>
</dbReference>
<dbReference type="CDD" id="cd12797">
    <property type="entry name" value="M23_peptidase"/>
    <property type="match status" value="1"/>
</dbReference>
<reference evidence="3 4" key="1">
    <citation type="journal article" date="2016" name="Nat. Commun.">
        <title>Thousands of microbial genomes shed light on interconnected biogeochemical processes in an aquifer system.</title>
        <authorList>
            <person name="Anantharaman K."/>
            <person name="Brown C.T."/>
            <person name="Hug L.A."/>
            <person name="Sharon I."/>
            <person name="Castelle C.J."/>
            <person name="Probst A.J."/>
            <person name="Thomas B.C."/>
            <person name="Singh A."/>
            <person name="Wilkins M.J."/>
            <person name="Karaoz U."/>
            <person name="Brodie E.L."/>
            <person name="Williams K.H."/>
            <person name="Hubbard S.S."/>
            <person name="Banfield J.F."/>
        </authorList>
    </citation>
    <scope>NUCLEOTIDE SEQUENCE [LARGE SCALE GENOMIC DNA]</scope>
</reference>
<proteinExistence type="predicted"/>
<dbReference type="CDD" id="cd00118">
    <property type="entry name" value="LysM"/>
    <property type="match status" value="2"/>
</dbReference>
<keyword evidence="1" id="KW-1133">Transmembrane helix</keyword>
<evidence type="ECO:0000313" key="4">
    <source>
        <dbReference type="Proteomes" id="UP000185874"/>
    </source>
</evidence>